<dbReference type="Pfam" id="PF13578">
    <property type="entry name" value="Methyltransf_24"/>
    <property type="match status" value="1"/>
</dbReference>
<dbReference type="AlphaFoldDB" id="A0AB34K710"/>
<reference evidence="2 3" key="1">
    <citation type="journal article" date="2024" name="Science">
        <title>Giant polyketide synthase enzymes in the biosynthesis of giant marine polyether toxins.</title>
        <authorList>
            <person name="Fallon T.R."/>
            <person name="Shende V.V."/>
            <person name="Wierzbicki I.H."/>
            <person name="Pendleton A.L."/>
            <person name="Watervoot N.F."/>
            <person name="Auber R.P."/>
            <person name="Gonzalez D.J."/>
            <person name="Wisecaver J.H."/>
            <person name="Moore B.S."/>
        </authorList>
    </citation>
    <scope>NUCLEOTIDE SEQUENCE [LARGE SCALE GENOMIC DNA]</scope>
    <source>
        <strain evidence="2 3">12B1</strain>
    </source>
</reference>
<proteinExistence type="predicted"/>
<gene>
    <name evidence="2" type="ORF">AB1Y20_001205</name>
</gene>
<dbReference type="InterPro" id="IPR002110">
    <property type="entry name" value="Ankyrin_rpt"/>
</dbReference>
<organism evidence="2 3">
    <name type="scientific">Prymnesium parvum</name>
    <name type="common">Toxic golden alga</name>
    <dbReference type="NCBI Taxonomy" id="97485"/>
    <lineage>
        <taxon>Eukaryota</taxon>
        <taxon>Haptista</taxon>
        <taxon>Haptophyta</taxon>
        <taxon>Prymnesiophyceae</taxon>
        <taxon>Prymnesiales</taxon>
        <taxon>Prymnesiaceae</taxon>
        <taxon>Prymnesium</taxon>
    </lineage>
</organism>
<dbReference type="PANTHER" id="PTHR40036:SF1">
    <property type="entry name" value="MACROCIN O-METHYLTRANSFERASE"/>
    <property type="match status" value="1"/>
</dbReference>
<evidence type="ECO:0000313" key="2">
    <source>
        <dbReference type="EMBL" id="KAL1530294.1"/>
    </source>
</evidence>
<dbReference type="Gene3D" id="1.25.40.20">
    <property type="entry name" value="Ankyrin repeat-containing domain"/>
    <property type="match status" value="1"/>
</dbReference>
<dbReference type="SMART" id="SM00248">
    <property type="entry name" value="ANK"/>
    <property type="match status" value="2"/>
</dbReference>
<name>A0AB34K710_PRYPA</name>
<dbReference type="InterPro" id="IPR029063">
    <property type="entry name" value="SAM-dependent_MTases_sf"/>
</dbReference>
<comment type="caution">
    <text evidence="2">The sequence shown here is derived from an EMBL/GenBank/DDBJ whole genome shotgun (WGS) entry which is preliminary data.</text>
</comment>
<dbReference type="SUPFAM" id="SSF53335">
    <property type="entry name" value="S-adenosyl-L-methionine-dependent methyltransferases"/>
    <property type="match status" value="1"/>
</dbReference>
<dbReference type="Pfam" id="PF12796">
    <property type="entry name" value="Ank_2"/>
    <property type="match status" value="1"/>
</dbReference>
<dbReference type="PANTHER" id="PTHR40036">
    <property type="entry name" value="MACROCIN O-METHYLTRANSFERASE"/>
    <property type="match status" value="1"/>
</dbReference>
<sequence length="416" mass="45050">MALVAAARAAHLHTVSQLLASGPRLRPTRQSRMGANCSISNDARVRPPSPVPSHNESAACNTTDEFATEASLALSEASAAGHIAIVRCLLERHADPSMPHGAERWTAYHSACANEQPDCVEALVRAGCDQRMEDAAGRTGAQLAEQRGCVQVLRRLAGPLAELRRERLQAKKERRRVERRKRVLLAHALQHARPDGLFLEFGVASGASINFIASRVPAGTKVHGFDSFQGLPEEWRADCGLGCFDREGELPPVLPNVVLHVGWFAEVLPGFLRDGAEGLAASTKPSQTQGHAVAKTNATAVGEAGDLQGVWHTTMHVSFLHIDCDLYSSAKTVLMSLAPAIHAGTIIVFDEYCGYDGWEEHEARAWAEFCDEYAVEFTWIDAPDVVRTSHPAHSAERLAGPSKALTVTSIRHQHGL</sequence>
<keyword evidence="3" id="KW-1185">Reference proteome</keyword>
<dbReference type="InterPro" id="IPR008884">
    <property type="entry name" value="TylF_MeTrfase"/>
</dbReference>
<dbReference type="EMBL" id="JBGBPQ010000001">
    <property type="protein sequence ID" value="KAL1530294.1"/>
    <property type="molecule type" value="Genomic_DNA"/>
</dbReference>
<dbReference type="SUPFAM" id="SSF48403">
    <property type="entry name" value="Ankyrin repeat"/>
    <property type="match status" value="1"/>
</dbReference>
<evidence type="ECO:0000256" key="1">
    <source>
        <dbReference type="SAM" id="MobiDB-lite"/>
    </source>
</evidence>
<dbReference type="Proteomes" id="UP001515480">
    <property type="component" value="Unassembled WGS sequence"/>
</dbReference>
<evidence type="ECO:0000313" key="3">
    <source>
        <dbReference type="Proteomes" id="UP001515480"/>
    </source>
</evidence>
<accession>A0AB34K710</accession>
<protein>
    <submittedName>
        <fullName evidence="2">Uncharacterized protein</fullName>
    </submittedName>
</protein>
<feature type="region of interest" description="Disordered" evidence="1">
    <location>
        <begin position="39"/>
        <end position="58"/>
    </location>
</feature>
<dbReference type="InterPro" id="IPR036770">
    <property type="entry name" value="Ankyrin_rpt-contain_sf"/>
</dbReference>
<dbReference type="Gene3D" id="3.40.50.150">
    <property type="entry name" value="Vaccinia Virus protein VP39"/>
    <property type="match status" value="1"/>
</dbReference>